<dbReference type="RefSeq" id="XP_020435890.1">
    <property type="nucleotide sequence ID" value="XM_020573818.1"/>
</dbReference>
<feature type="region of interest" description="Disordered" evidence="3">
    <location>
        <begin position="886"/>
        <end position="923"/>
    </location>
</feature>
<dbReference type="Pfam" id="PF22669">
    <property type="entry name" value="Exo_endo_phos2"/>
    <property type="match status" value="1"/>
</dbReference>
<dbReference type="InterPro" id="IPR058923">
    <property type="entry name" value="RCC1-like_dom"/>
</dbReference>
<feature type="region of interest" description="Disordered" evidence="3">
    <location>
        <begin position="659"/>
        <end position="776"/>
    </location>
</feature>
<feature type="repeat" description="RCC1" evidence="2">
    <location>
        <begin position="206"/>
        <end position="258"/>
    </location>
</feature>
<dbReference type="GO" id="GO:0034485">
    <property type="term" value="F:phosphatidylinositol-3,4,5-trisphosphate 5-phosphatase activity"/>
    <property type="evidence" value="ECO:0007669"/>
    <property type="project" value="TreeGrafter"/>
</dbReference>
<dbReference type="STRING" id="670386.D3B375"/>
<dbReference type="Pfam" id="PF25390">
    <property type="entry name" value="WD40_RLD"/>
    <property type="match status" value="1"/>
</dbReference>
<feature type="region of interest" description="Disordered" evidence="3">
    <location>
        <begin position="990"/>
        <end position="1039"/>
    </location>
</feature>
<dbReference type="GO" id="GO:0004445">
    <property type="term" value="F:inositol-polyphosphate 5-phosphatase activity"/>
    <property type="evidence" value="ECO:0007669"/>
    <property type="project" value="TreeGrafter"/>
</dbReference>
<feature type="compositionally biased region" description="Low complexity" evidence="3">
    <location>
        <begin position="811"/>
        <end position="826"/>
    </location>
</feature>
<evidence type="ECO:0000313" key="6">
    <source>
        <dbReference type="Proteomes" id="UP000001396"/>
    </source>
</evidence>
<feature type="region of interest" description="Disordered" evidence="3">
    <location>
        <begin position="808"/>
        <end position="830"/>
    </location>
</feature>
<feature type="compositionally biased region" description="Low complexity" evidence="3">
    <location>
        <begin position="754"/>
        <end position="774"/>
    </location>
</feature>
<dbReference type="Gene3D" id="3.60.10.10">
    <property type="entry name" value="Endonuclease/exonuclease/phosphatase"/>
    <property type="match status" value="1"/>
</dbReference>
<dbReference type="InterPro" id="IPR009091">
    <property type="entry name" value="RCC1/BLIP-II"/>
</dbReference>
<dbReference type="EMBL" id="ADBJ01000010">
    <property type="protein sequence ID" value="EFA83773.1"/>
    <property type="molecule type" value="Genomic_DNA"/>
</dbReference>
<feature type="compositionally biased region" description="Low complexity" evidence="3">
    <location>
        <begin position="1016"/>
        <end position="1029"/>
    </location>
</feature>
<organism evidence="5 6">
    <name type="scientific">Heterostelium pallidum (strain ATCC 26659 / Pp 5 / PN500)</name>
    <name type="common">Cellular slime mold</name>
    <name type="synonym">Polysphondylium pallidum</name>
    <dbReference type="NCBI Taxonomy" id="670386"/>
    <lineage>
        <taxon>Eukaryota</taxon>
        <taxon>Amoebozoa</taxon>
        <taxon>Evosea</taxon>
        <taxon>Eumycetozoa</taxon>
        <taxon>Dictyostelia</taxon>
        <taxon>Acytosteliales</taxon>
        <taxon>Acytosteliaceae</taxon>
        <taxon>Heterostelium</taxon>
    </lineage>
</organism>
<dbReference type="InterPro" id="IPR000300">
    <property type="entry name" value="IPPc"/>
</dbReference>
<keyword evidence="1" id="KW-0677">Repeat</keyword>
<dbReference type="InterPro" id="IPR000408">
    <property type="entry name" value="Reg_chr_condens"/>
</dbReference>
<dbReference type="SMART" id="SM00128">
    <property type="entry name" value="IPPc"/>
    <property type="match status" value="1"/>
</dbReference>
<gene>
    <name evidence="5" type="primary">Dd5P4</name>
    <name evidence="5" type="ORF">PPL_02840</name>
</gene>
<reference evidence="5 6" key="1">
    <citation type="journal article" date="2011" name="Genome Res.">
        <title>Phylogeny-wide analysis of social amoeba genomes highlights ancient origins for complex intercellular communication.</title>
        <authorList>
            <person name="Heidel A.J."/>
            <person name="Lawal H.M."/>
            <person name="Felder M."/>
            <person name="Schilde C."/>
            <person name="Helps N.R."/>
            <person name="Tunggal B."/>
            <person name="Rivero F."/>
            <person name="John U."/>
            <person name="Schleicher M."/>
            <person name="Eichinger L."/>
            <person name="Platzer M."/>
            <person name="Noegel A.A."/>
            <person name="Schaap P."/>
            <person name="Gloeckner G."/>
        </authorList>
    </citation>
    <scope>NUCLEOTIDE SEQUENCE [LARGE SCALE GENOMIC DNA]</scope>
    <source>
        <strain evidence="6">ATCC 26659 / Pp 5 / PN500</strain>
    </source>
</reference>
<feature type="compositionally biased region" description="Polar residues" evidence="3">
    <location>
        <begin position="912"/>
        <end position="922"/>
    </location>
</feature>
<dbReference type="SUPFAM" id="SSF50985">
    <property type="entry name" value="RCC1/BLIP-II"/>
    <property type="match status" value="1"/>
</dbReference>
<dbReference type="GO" id="GO:0004439">
    <property type="term" value="F:phosphatidylinositol-4,5-bisphosphate 5-phosphatase activity"/>
    <property type="evidence" value="ECO:0007669"/>
    <property type="project" value="TreeGrafter"/>
</dbReference>
<dbReference type="PRINTS" id="PR00633">
    <property type="entry name" value="RCCNDNSATION"/>
</dbReference>
<dbReference type="Gene3D" id="2.130.10.30">
    <property type="entry name" value="Regulator of chromosome condensation 1/beta-lactamase-inhibitor protein II"/>
    <property type="match status" value="1"/>
</dbReference>
<dbReference type="Proteomes" id="UP000001396">
    <property type="component" value="Unassembled WGS sequence"/>
</dbReference>
<keyword evidence="6" id="KW-1185">Reference proteome</keyword>
<dbReference type="SUPFAM" id="SSF56219">
    <property type="entry name" value="DNase I-like"/>
    <property type="match status" value="1"/>
</dbReference>
<feature type="repeat" description="RCC1" evidence="2">
    <location>
        <begin position="93"/>
        <end position="148"/>
    </location>
</feature>
<feature type="repeat" description="RCC1" evidence="2">
    <location>
        <begin position="149"/>
        <end position="205"/>
    </location>
</feature>
<sequence>MKILYTWGKGKTGNTCHNVDKKLPTPPSVLISLNLDQLSMGANHSAAIVNGECLMWGEVMGRKHTTLFKIVWKKVVISVSCGFNHTLLLTEDRRVFSMGLNGAGQLGTDIGDSAVPLPIVALPGNIAKVVAGNQLVFGDQHTLALTNEGAIYAWGSNSRGQLGLGHNNDKVAPVPLEQLSTVVGYKMPAIDIDAGQQHSAALTNDGVVFMWGSNSYGQLGNGGVEDSNMPVRIQVDVEDKRIHSIALGLNHTILLTASGEVYTFGSGESHQLGHGNTRLRMWPSLVVRPKLRASAIFAAGDCSALFVEDDQSIISGLEIEKSLDSPQQGRRNLSVFVGTWNCNGKRSTNLANWLLSNSYSPDIIAIGLQEIVNMKAGAIVKATAADKQNNKENAYHPWKHDIEQTLSLCSGGCKYVKVMNKILVGLMILVFVKEEHAPHVLDARGAIVPCGAMGKIGNKGGVGIRFSLYKTGFCFINSHLAAGPSHERVERRAQDFKKIQMMSFDNHVSILDHECLLWFGDLNYRIDLPQSDCKQAVINKNYPYLLVNDQLTNERKAGRSFIGFQEAPINFAPTYKYDVGTTTYDTSEKMRTPSYCDRILYRGDTIKPLVYRRHELLESDHRPVSGLFLVEVKDYPISQAASGWTRIRQAVLHNNHERAESPDLTNGNHHSAAASNGNNSSSSTSSNSSWTSTTKSNRNDFVIGSLPSSQYSNSPRPLRKLSLSAEDLQSKGPSAHRYHTRNLIGSTRKPLNDGSSTISGVTNNSSSNNNNSNGMPTVVGSSHIIIIPGSNGMNDSFTSSLESNLSDLMCSPPNNSNAGNNNNPDSVYNHNPIVVEDSKQIIQEDPNFLDIDSDSDSSSGSDCCLPDTTPVNSTCHLEDLPLNFSGTFSDDDEESPDNLSAATASGKKQHCKSNSTNSNSGYANEEHKYFESIDDLKVVNNRKTPQIEISPPLRLSGSNVHTFFGEENSLDQLLIERYIPLTSSNDLNSSVNSNVSESEFNNNGFSLRDSNHNLRSSTSPSSSKWTPSKIVLGNQRKKE</sequence>
<dbReference type="PANTHER" id="PTHR11200:SF263">
    <property type="entry name" value="INOSITOL 5-PHOSPHATASE"/>
    <property type="match status" value="1"/>
</dbReference>
<dbReference type="Pfam" id="PF13540">
    <property type="entry name" value="RCC1_2"/>
    <property type="match status" value="1"/>
</dbReference>
<feature type="compositionally biased region" description="Low complexity" evidence="3">
    <location>
        <begin position="990"/>
        <end position="1007"/>
    </location>
</feature>
<dbReference type="GeneID" id="31358363"/>
<accession>D3B375</accession>
<evidence type="ECO:0000256" key="3">
    <source>
        <dbReference type="SAM" id="MobiDB-lite"/>
    </source>
</evidence>
<dbReference type="PROSITE" id="PS50012">
    <property type="entry name" value="RCC1_3"/>
    <property type="match status" value="4"/>
</dbReference>
<dbReference type="PANTHER" id="PTHR11200">
    <property type="entry name" value="INOSITOL 5-PHOSPHATASE"/>
    <property type="match status" value="1"/>
</dbReference>
<evidence type="ECO:0000256" key="1">
    <source>
        <dbReference type="ARBA" id="ARBA00022737"/>
    </source>
</evidence>
<proteinExistence type="predicted"/>
<evidence type="ECO:0000259" key="4">
    <source>
        <dbReference type="SMART" id="SM00128"/>
    </source>
</evidence>
<protein>
    <submittedName>
        <fullName evidence="5">RhoGAP domain-containing protein</fullName>
    </submittedName>
</protein>
<feature type="compositionally biased region" description="Low complexity" evidence="3">
    <location>
        <begin position="665"/>
        <end position="696"/>
    </location>
</feature>
<feature type="domain" description="Inositol polyphosphate-related phosphatase" evidence="4">
    <location>
        <begin position="331"/>
        <end position="636"/>
    </location>
</feature>
<dbReference type="InParanoid" id="D3B375"/>
<dbReference type="PROSITE" id="PS00626">
    <property type="entry name" value="RCC1_2"/>
    <property type="match status" value="1"/>
</dbReference>
<evidence type="ECO:0000256" key="2">
    <source>
        <dbReference type="PROSITE-ProRule" id="PRU00235"/>
    </source>
</evidence>
<dbReference type="AlphaFoldDB" id="D3B375"/>
<dbReference type="InterPro" id="IPR036691">
    <property type="entry name" value="Endo/exonu/phosph_ase_sf"/>
</dbReference>
<evidence type="ECO:0000313" key="5">
    <source>
        <dbReference type="EMBL" id="EFA83773.1"/>
    </source>
</evidence>
<dbReference type="GO" id="GO:0046856">
    <property type="term" value="P:phosphatidylinositol dephosphorylation"/>
    <property type="evidence" value="ECO:0007669"/>
    <property type="project" value="InterPro"/>
</dbReference>
<feature type="compositionally biased region" description="Polar residues" evidence="3">
    <location>
        <begin position="706"/>
        <end position="715"/>
    </location>
</feature>
<feature type="repeat" description="RCC1" evidence="2">
    <location>
        <begin position="259"/>
        <end position="310"/>
    </location>
</feature>
<name>D3B375_HETP5</name>
<comment type="caution">
    <text evidence="5">The sequence shown here is derived from an EMBL/GenBank/DDBJ whole genome shotgun (WGS) entry which is preliminary data.</text>
</comment>
<dbReference type="InterPro" id="IPR046985">
    <property type="entry name" value="IP5"/>
</dbReference>